<accession>A0A7S4GE53</accession>
<dbReference type="AlphaFoldDB" id="A0A7S4GE53"/>
<gene>
    <name evidence="1" type="ORF">EGYM00163_LOCUS45446</name>
</gene>
<organism evidence="1">
    <name type="scientific">Eutreptiella gymnastica</name>
    <dbReference type="NCBI Taxonomy" id="73025"/>
    <lineage>
        <taxon>Eukaryota</taxon>
        <taxon>Discoba</taxon>
        <taxon>Euglenozoa</taxon>
        <taxon>Euglenida</taxon>
        <taxon>Spirocuta</taxon>
        <taxon>Euglenophyceae</taxon>
        <taxon>Eutreptiales</taxon>
        <taxon>Eutreptiaceae</taxon>
        <taxon>Eutreptiella</taxon>
    </lineage>
</organism>
<name>A0A7S4GE53_9EUGL</name>
<proteinExistence type="predicted"/>
<dbReference type="EMBL" id="HBJA01132324">
    <property type="protein sequence ID" value="CAE0834146.1"/>
    <property type="molecule type" value="Transcribed_RNA"/>
</dbReference>
<reference evidence="1" key="1">
    <citation type="submission" date="2021-01" db="EMBL/GenBank/DDBJ databases">
        <authorList>
            <person name="Corre E."/>
            <person name="Pelletier E."/>
            <person name="Niang G."/>
            <person name="Scheremetjew M."/>
            <person name="Finn R."/>
            <person name="Kale V."/>
            <person name="Holt S."/>
            <person name="Cochrane G."/>
            <person name="Meng A."/>
            <person name="Brown T."/>
            <person name="Cohen L."/>
        </authorList>
    </citation>
    <scope>NUCLEOTIDE SEQUENCE</scope>
    <source>
        <strain evidence="1">CCMP1594</strain>
    </source>
</reference>
<sequence>MKHTQTSTQIPKRTTCSPTVGQTWGWVGLGLFHLKKKKQRSQIIFGVNNASETIHQFVAALQVNHAGALPSPSEFWSRADRPCSCSHGEGADTTAAATLCTLRGRTPQKEQGCLPPPQATPR</sequence>
<protein>
    <submittedName>
        <fullName evidence="1">Uncharacterized protein</fullName>
    </submittedName>
</protein>
<evidence type="ECO:0000313" key="1">
    <source>
        <dbReference type="EMBL" id="CAE0834146.1"/>
    </source>
</evidence>